<dbReference type="OrthoDB" id="7860571at2759"/>
<organism evidence="2 3">
    <name type="scientific">Drosophila hydei</name>
    <name type="common">Fruit fly</name>
    <dbReference type="NCBI Taxonomy" id="7224"/>
    <lineage>
        <taxon>Eukaryota</taxon>
        <taxon>Metazoa</taxon>
        <taxon>Ecdysozoa</taxon>
        <taxon>Arthropoda</taxon>
        <taxon>Hexapoda</taxon>
        <taxon>Insecta</taxon>
        <taxon>Pterygota</taxon>
        <taxon>Neoptera</taxon>
        <taxon>Endopterygota</taxon>
        <taxon>Diptera</taxon>
        <taxon>Brachycera</taxon>
        <taxon>Muscomorpha</taxon>
        <taxon>Ephydroidea</taxon>
        <taxon>Drosophilidae</taxon>
        <taxon>Drosophila</taxon>
    </lineage>
</organism>
<proteinExistence type="predicted"/>
<name>A0A6J1LML9_DROHY</name>
<dbReference type="GeneID" id="111596970"/>
<feature type="region of interest" description="Disordered" evidence="1">
    <location>
        <begin position="1"/>
        <end position="77"/>
    </location>
</feature>
<dbReference type="AlphaFoldDB" id="A0A6J1LML9"/>
<keyword evidence="2" id="KW-1185">Reference proteome</keyword>
<feature type="compositionally biased region" description="Basic and acidic residues" evidence="1">
    <location>
        <begin position="45"/>
        <end position="77"/>
    </location>
</feature>
<protein>
    <submittedName>
        <fullName evidence="3">Uncharacterized protein LOC111596970</fullName>
    </submittedName>
</protein>
<accession>A0A6J1LML9</accession>
<sequence length="219" mass="25503">MDKIRDTFGRFFSKNSDQAPGQHTAEAIEEELKRKDVIDLMQQQRHQDHKQDDEQNKKHKSQDGKKPPTLKPKDDMLKDDVKASQANIYEIATTNLSEQHEFASSDTSQQATIDYEMEFVDFINRNTPPGFGIKLQKMMPYLGASFVAWPSYWMWRGFNWQTRRRTERIGMYIQRTFQHAKLMQVAILSVGLLMATTARGSTDSLEVHEVSYKLPRNQN</sequence>
<dbReference type="Proteomes" id="UP000504633">
    <property type="component" value="Unplaced"/>
</dbReference>
<dbReference type="KEGG" id="dhe:111596970"/>
<reference evidence="3" key="1">
    <citation type="submission" date="2025-08" db="UniProtKB">
        <authorList>
            <consortium name="RefSeq"/>
        </authorList>
    </citation>
    <scope>IDENTIFICATION</scope>
    <source>
        <strain evidence="3">15085-1641.00</strain>
        <tissue evidence="3">Whole body</tissue>
    </source>
</reference>
<evidence type="ECO:0000256" key="1">
    <source>
        <dbReference type="SAM" id="MobiDB-lite"/>
    </source>
</evidence>
<dbReference type="RefSeq" id="XP_023167214.1">
    <property type="nucleotide sequence ID" value="XM_023311446.2"/>
</dbReference>
<evidence type="ECO:0000313" key="2">
    <source>
        <dbReference type="Proteomes" id="UP000504633"/>
    </source>
</evidence>
<evidence type="ECO:0000313" key="3">
    <source>
        <dbReference type="RefSeq" id="XP_023167214.1"/>
    </source>
</evidence>
<gene>
    <name evidence="3" type="primary">LOC111596970</name>
</gene>